<accession>A0ABY4E4M3</accession>
<dbReference type="EMBL" id="CP091511">
    <property type="protein sequence ID" value="UOO90283.1"/>
    <property type="molecule type" value="Genomic_DNA"/>
</dbReference>
<feature type="compositionally biased region" description="Polar residues" evidence="1">
    <location>
        <begin position="155"/>
        <end position="166"/>
    </location>
</feature>
<evidence type="ECO:0000313" key="2">
    <source>
        <dbReference type="EMBL" id="UOO90283.1"/>
    </source>
</evidence>
<evidence type="ECO:0000313" key="3">
    <source>
        <dbReference type="Proteomes" id="UP000832011"/>
    </source>
</evidence>
<reference evidence="2 3" key="1">
    <citation type="journal article" date="2022" name="Res Sq">
        <title>Evolution of multicellular longitudinally dividing oral cavity symbionts (Neisseriaceae).</title>
        <authorList>
            <person name="Nyongesa S."/>
            <person name="Weber P."/>
            <person name="Bernet E."/>
            <person name="Pullido F."/>
            <person name="Nieckarz M."/>
            <person name="Delaby M."/>
            <person name="Nieves C."/>
            <person name="Viehboeck T."/>
            <person name="Krause N."/>
            <person name="Rivera-Millot A."/>
            <person name="Nakamura A."/>
            <person name="Vischer N."/>
            <person name="VanNieuwenhze M."/>
            <person name="Brun Y."/>
            <person name="Cava F."/>
            <person name="Bulgheresi S."/>
            <person name="Veyrier F."/>
        </authorList>
    </citation>
    <scope>NUCLEOTIDE SEQUENCE [LARGE SCALE GENOMIC DNA]</scope>
    <source>
        <strain evidence="2 3">SN4</strain>
    </source>
</reference>
<feature type="region of interest" description="Disordered" evidence="1">
    <location>
        <begin position="149"/>
        <end position="173"/>
    </location>
</feature>
<name>A0ABY4E4M3_9NEIS</name>
<evidence type="ECO:0000256" key="1">
    <source>
        <dbReference type="SAM" id="MobiDB-lite"/>
    </source>
</evidence>
<gene>
    <name evidence="2" type="ORF">LVJ82_04660</name>
</gene>
<keyword evidence="3" id="KW-1185">Reference proteome</keyword>
<dbReference type="Proteomes" id="UP000832011">
    <property type="component" value="Chromosome"/>
</dbReference>
<dbReference type="RefSeq" id="WP_058355826.1">
    <property type="nucleotide sequence ID" value="NZ_CABKVG010000008.1"/>
</dbReference>
<sequence length="173" mass="19407">MQTNQLQTKPQHPMVNTILANIEAHKKQELVSEPLRSIDKVLQHEAQQAAAKVIADTKLYTPAQNEALTLIQAALYEIAKLTDMINTENAVWNLGLSTLNAYAAGDMLGEVQDRIRILHQIAHARGVQAVIDNKGGASQYKEMQNHRQHLENSQEKTNAYYQSKQIQKQKEAA</sequence>
<protein>
    <submittedName>
        <fullName evidence="2">Uncharacterized protein</fullName>
    </submittedName>
</protein>
<proteinExistence type="predicted"/>
<organism evidence="2 3">
    <name type="scientific">Vitreoscilla massiliensis</name>
    <dbReference type="NCBI Taxonomy" id="1689272"/>
    <lineage>
        <taxon>Bacteria</taxon>
        <taxon>Pseudomonadati</taxon>
        <taxon>Pseudomonadota</taxon>
        <taxon>Betaproteobacteria</taxon>
        <taxon>Neisseriales</taxon>
        <taxon>Neisseriaceae</taxon>
        <taxon>Vitreoscilla</taxon>
    </lineage>
</organism>